<evidence type="ECO:0000256" key="1">
    <source>
        <dbReference type="ARBA" id="ARBA00022741"/>
    </source>
</evidence>
<evidence type="ECO:0000259" key="3">
    <source>
        <dbReference type="PROSITE" id="PS50011"/>
    </source>
</evidence>
<feature type="domain" description="Protein kinase" evidence="3">
    <location>
        <begin position="1"/>
        <end position="241"/>
    </location>
</feature>
<dbReference type="Pfam" id="PF07714">
    <property type="entry name" value="PK_Tyr_Ser-Thr"/>
    <property type="match status" value="1"/>
</dbReference>
<reference evidence="4 5" key="1">
    <citation type="journal article" date="2017" name="PLoS Biol.">
        <title>The sea cucumber genome provides insights into morphological evolution and visceral regeneration.</title>
        <authorList>
            <person name="Zhang X."/>
            <person name="Sun L."/>
            <person name="Yuan J."/>
            <person name="Sun Y."/>
            <person name="Gao Y."/>
            <person name="Zhang L."/>
            <person name="Li S."/>
            <person name="Dai H."/>
            <person name="Hamel J.F."/>
            <person name="Liu C."/>
            <person name="Yu Y."/>
            <person name="Liu S."/>
            <person name="Lin W."/>
            <person name="Guo K."/>
            <person name="Jin S."/>
            <person name="Xu P."/>
            <person name="Storey K.B."/>
            <person name="Huan P."/>
            <person name="Zhang T."/>
            <person name="Zhou Y."/>
            <person name="Zhang J."/>
            <person name="Lin C."/>
            <person name="Li X."/>
            <person name="Xing L."/>
            <person name="Huo D."/>
            <person name="Sun M."/>
            <person name="Wang L."/>
            <person name="Mercier A."/>
            <person name="Li F."/>
            <person name="Yang H."/>
            <person name="Xiang J."/>
        </authorList>
    </citation>
    <scope>NUCLEOTIDE SEQUENCE [LARGE SCALE GENOMIC DNA]</scope>
    <source>
        <strain evidence="4">Shaxun</strain>
        <tissue evidence="4">Muscle</tissue>
    </source>
</reference>
<keyword evidence="1" id="KW-0547">Nucleotide-binding</keyword>
<dbReference type="InterPro" id="IPR001245">
    <property type="entry name" value="Ser-Thr/Tyr_kinase_cat_dom"/>
</dbReference>
<dbReference type="InterPro" id="IPR000719">
    <property type="entry name" value="Prot_kinase_dom"/>
</dbReference>
<dbReference type="PROSITE" id="PS50011">
    <property type="entry name" value="PROTEIN_KINASE_DOM"/>
    <property type="match status" value="1"/>
</dbReference>
<dbReference type="SUPFAM" id="SSF56112">
    <property type="entry name" value="Protein kinase-like (PK-like)"/>
    <property type="match status" value="1"/>
</dbReference>
<dbReference type="OrthoDB" id="1915767at2759"/>
<comment type="caution">
    <text evidence="4">The sequence shown here is derived from an EMBL/GenBank/DDBJ whole genome shotgun (WGS) entry which is preliminary data.</text>
</comment>
<dbReference type="AlphaFoldDB" id="A0A2G8JZI3"/>
<evidence type="ECO:0000313" key="5">
    <source>
        <dbReference type="Proteomes" id="UP000230750"/>
    </source>
</evidence>
<protein>
    <recommendedName>
        <fullName evidence="3">Protein kinase domain-containing protein</fullName>
    </recommendedName>
</protein>
<keyword evidence="2" id="KW-0067">ATP-binding</keyword>
<proteinExistence type="predicted"/>
<dbReference type="Gene3D" id="1.10.510.10">
    <property type="entry name" value="Transferase(Phosphotransferase) domain 1"/>
    <property type="match status" value="1"/>
</dbReference>
<gene>
    <name evidence="4" type="ORF">BSL78_21992</name>
</gene>
<dbReference type="STRING" id="307972.A0A2G8JZI3"/>
<evidence type="ECO:0000313" key="4">
    <source>
        <dbReference type="EMBL" id="PIK41152.1"/>
    </source>
</evidence>
<evidence type="ECO:0000256" key="2">
    <source>
        <dbReference type="ARBA" id="ARBA00022840"/>
    </source>
</evidence>
<name>A0A2G8JZI3_STIJA</name>
<organism evidence="4 5">
    <name type="scientific">Stichopus japonicus</name>
    <name type="common">Sea cucumber</name>
    <dbReference type="NCBI Taxonomy" id="307972"/>
    <lineage>
        <taxon>Eukaryota</taxon>
        <taxon>Metazoa</taxon>
        <taxon>Echinodermata</taxon>
        <taxon>Eleutherozoa</taxon>
        <taxon>Echinozoa</taxon>
        <taxon>Holothuroidea</taxon>
        <taxon>Aspidochirotacea</taxon>
        <taxon>Aspidochirotida</taxon>
        <taxon>Stichopodidae</taxon>
        <taxon>Apostichopus</taxon>
    </lineage>
</organism>
<dbReference type="Proteomes" id="UP000230750">
    <property type="component" value="Unassembled WGS sequence"/>
</dbReference>
<sequence length="241" mass="27557">MVFSLLLKEGKFRHRWIGIFKKGTDGQTKVILSTAGDYSGCEADWRRVCQMVREMPDNENVVKFLGLCTKSDTVYCVHEHLAYGTVRTLLGKDYGRNMVQGELNGGVAPYYFFRFALCVVRGIKFLHQYHWIHPGLCIDKLLLTANNNSCKLYNFCHSAVKDLEPRADVSTSFVPLYFPPEHIGKRVYTKKSDVWAVGVVVWEIFSYGVLPPTHADVRSRVDVCRNLTKPNRCPDKMLDLN</sequence>
<dbReference type="InterPro" id="IPR050198">
    <property type="entry name" value="Non-receptor_tyrosine_kinases"/>
</dbReference>
<dbReference type="InterPro" id="IPR011009">
    <property type="entry name" value="Kinase-like_dom_sf"/>
</dbReference>
<dbReference type="PANTHER" id="PTHR24418">
    <property type="entry name" value="TYROSINE-PROTEIN KINASE"/>
    <property type="match status" value="1"/>
</dbReference>
<dbReference type="EMBL" id="MRZV01001046">
    <property type="protein sequence ID" value="PIK41152.1"/>
    <property type="molecule type" value="Genomic_DNA"/>
</dbReference>
<dbReference type="GO" id="GO:0005524">
    <property type="term" value="F:ATP binding"/>
    <property type="evidence" value="ECO:0007669"/>
    <property type="project" value="UniProtKB-KW"/>
</dbReference>
<dbReference type="GO" id="GO:0004672">
    <property type="term" value="F:protein kinase activity"/>
    <property type="evidence" value="ECO:0007669"/>
    <property type="project" value="InterPro"/>
</dbReference>
<accession>A0A2G8JZI3</accession>
<keyword evidence="5" id="KW-1185">Reference proteome</keyword>